<protein>
    <recommendedName>
        <fullName evidence="3">Secreted protein</fullName>
    </recommendedName>
</protein>
<keyword evidence="2" id="KW-1185">Reference proteome</keyword>
<evidence type="ECO:0008006" key="3">
    <source>
        <dbReference type="Google" id="ProtNLM"/>
    </source>
</evidence>
<dbReference type="RefSeq" id="WP_371940679.1">
    <property type="nucleotide sequence ID" value="NZ_JAXCEH010000005.1"/>
</dbReference>
<gene>
    <name evidence="1" type="ORF">SM436_11380</name>
</gene>
<comment type="caution">
    <text evidence="1">The sequence shown here is derived from an EMBL/GenBank/DDBJ whole genome shotgun (WGS) entry which is preliminary data.</text>
</comment>
<dbReference type="EMBL" id="JAXCEH010000005">
    <property type="protein sequence ID" value="MFA1554288.1"/>
    <property type="molecule type" value="Genomic_DNA"/>
</dbReference>
<dbReference type="Proteomes" id="UP001569904">
    <property type="component" value="Unassembled WGS sequence"/>
</dbReference>
<sequence>MANSGLWVGLLTALTALGASYVTSRATLRAALAQARTTTRAQVLREQHERRRSTYREMMSRAHAFSAITWQIDGVDAAHDRETKDRLLSQMYERIGPAIGDMNWAMHEVRLDGPAEVSAAADQVRDMARRVQARLKALIGDGSPEPRDAYDAAYRDFREAYVAFIGLAREALEVKDEDGGRI</sequence>
<proteinExistence type="predicted"/>
<accession>A0ABV4QUL0</accession>
<evidence type="ECO:0000313" key="2">
    <source>
        <dbReference type="Proteomes" id="UP001569904"/>
    </source>
</evidence>
<reference evidence="1 2" key="1">
    <citation type="submission" date="2023-11" db="EMBL/GenBank/DDBJ databases">
        <title>Actinomadura monticuli sp. nov., isolated from volcanic ash.</title>
        <authorList>
            <person name="Lee S.D."/>
            <person name="Yang H."/>
            <person name="Kim I.S."/>
        </authorList>
    </citation>
    <scope>NUCLEOTIDE SEQUENCE [LARGE SCALE GENOMIC DNA]</scope>
    <source>
        <strain evidence="1 2">DSM 45346</strain>
    </source>
</reference>
<organism evidence="1 2">
    <name type="scientific">Actinomadura chokoriensis</name>
    <dbReference type="NCBI Taxonomy" id="454156"/>
    <lineage>
        <taxon>Bacteria</taxon>
        <taxon>Bacillati</taxon>
        <taxon>Actinomycetota</taxon>
        <taxon>Actinomycetes</taxon>
        <taxon>Streptosporangiales</taxon>
        <taxon>Thermomonosporaceae</taxon>
        <taxon>Actinomadura</taxon>
    </lineage>
</organism>
<evidence type="ECO:0000313" key="1">
    <source>
        <dbReference type="EMBL" id="MFA1554288.1"/>
    </source>
</evidence>
<name>A0ABV4QUL0_9ACTN</name>